<dbReference type="AlphaFoldDB" id="A0AAE9YTE6"/>
<keyword evidence="3" id="KW-1185">Reference proteome</keyword>
<dbReference type="KEGG" id="tact:SG35_004595"/>
<evidence type="ECO:0000313" key="2">
    <source>
        <dbReference type="EMBL" id="WDD99944.1"/>
    </source>
</evidence>
<keyword evidence="1" id="KW-1133">Transmembrane helix</keyword>
<proteinExistence type="predicted"/>
<dbReference type="Proteomes" id="UP000032568">
    <property type="component" value="Chromosome"/>
</dbReference>
<keyword evidence="1" id="KW-0472">Membrane</keyword>
<name>A0AAE9YTE6_9GAMM</name>
<keyword evidence="1" id="KW-0812">Transmembrane</keyword>
<evidence type="ECO:0000256" key="1">
    <source>
        <dbReference type="SAM" id="Phobius"/>
    </source>
</evidence>
<dbReference type="EMBL" id="CP059735">
    <property type="protein sequence ID" value="WDD99944.1"/>
    <property type="molecule type" value="Genomic_DNA"/>
</dbReference>
<reference evidence="2 3" key="2">
    <citation type="journal article" date="2022" name="Mar. Drugs">
        <title>Bioassay-Guided Fractionation Leads to the Detection of Cholic Acid Generated by the Rare Thalassomonas sp.</title>
        <authorList>
            <person name="Pheiffer F."/>
            <person name="Schneider Y.K."/>
            <person name="Hansen E.H."/>
            <person name="Andersen J.H."/>
            <person name="Isaksson J."/>
            <person name="Busche T."/>
            <person name="R C."/>
            <person name="Kalinowski J."/>
            <person name="Zyl L.V."/>
            <person name="Trindade M."/>
        </authorList>
    </citation>
    <scope>NUCLEOTIDE SEQUENCE [LARGE SCALE GENOMIC DNA]</scope>
    <source>
        <strain evidence="2 3">A5K-106</strain>
    </source>
</reference>
<feature type="transmembrane region" description="Helical" evidence="1">
    <location>
        <begin position="15"/>
        <end position="36"/>
    </location>
</feature>
<dbReference type="RefSeq" id="WP_044831828.1">
    <property type="nucleotide sequence ID" value="NZ_CP059735.1"/>
</dbReference>
<evidence type="ECO:0000313" key="3">
    <source>
        <dbReference type="Proteomes" id="UP000032568"/>
    </source>
</evidence>
<organism evidence="2 3">
    <name type="scientific">Thalassomonas actiniarum</name>
    <dbReference type="NCBI Taxonomy" id="485447"/>
    <lineage>
        <taxon>Bacteria</taxon>
        <taxon>Pseudomonadati</taxon>
        <taxon>Pseudomonadota</taxon>
        <taxon>Gammaproteobacteria</taxon>
        <taxon>Alteromonadales</taxon>
        <taxon>Colwelliaceae</taxon>
        <taxon>Thalassomonas</taxon>
    </lineage>
</organism>
<gene>
    <name evidence="2" type="ORF">SG35_004595</name>
</gene>
<feature type="transmembrane region" description="Helical" evidence="1">
    <location>
        <begin position="48"/>
        <end position="66"/>
    </location>
</feature>
<accession>A0AAE9YTE6</accession>
<protein>
    <submittedName>
        <fullName evidence="2">Uncharacterized protein</fullName>
    </submittedName>
</protein>
<reference evidence="2 3" key="1">
    <citation type="journal article" date="2015" name="Genome Announc.">
        <title>Draft Genome Sequences of Marine Isolates of Thalassomonas viridans and Thalassomonas actiniarum.</title>
        <authorList>
            <person name="Olonade I."/>
            <person name="van Zyl L.J."/>
            <person name="Trindade M."/>
        </authorList>
    </citation>
    <scope>NUCLEOTIDE SEQUENCE [LARGE SCALE GENOMIC DNA]</scope>
    <source>
        <strain evidence="2 3">A5K-106</strain>
    </source>
</reference>
<sequence>MSPYFEINIEPSADYFLWIFPFAFLFVVFVKLPIATDLVSSLIKVSREWFLTAYCATFVISLFATYSEYQRDSGIKALIEAGKFAVVSGCIENYRLDNVKGHTATFEVEGIEFSYNNYTNTSFFYEKEFSGNAMKNDSCLEISYLPVGKENKIIKIVLLAH</sequence>